<evidence type="ECO:0000256" key="4">
    <source>
        <dbReference type="SAM" id="MobiDB-lite"/>
    </source>
</evidence>
<dbReference type="Gene3D" id="1.20.5.190">
    <property type="match status" value="1"/>
</dbReference>
<dbReference type="SMART" id="SM00015">
    <property type="entry name" value="IQ"/>
    <property type="match status" value="2"/>
</dbReference>
<accession>A0AAE1JET9</accession>
<dbReference type="InterPro" id="IPR027417">
    <property type="entry name" value="P-loop_NTPase"/>
</dbReference>
<evidence type="ECO:0000256" key="1">
    <source>
        <dbReference type="ARBA" id="ARBA00022860"/>
    </source>
</evidence>
<evidence type="ECO:0000313" key="5">
    <source>
        <dbReference type="EMBL" id="KAK4269187.1"/>
    </source>
</evidence>
<dbReference type="GO" id="GO:0005516">
    <property type="term" value="F:calmodulin binding"/>
    <property type="evidence" value="ECO:0007669"/>
    <property type="project" value="UniProtKB-KW"/>
</dbReference>
<organism evidence="5 6">
    <name type="scientific">Acacia crassicarpa</name>
    <name type="common">northern wattle</name>
    <dbReference type="NCBI Taxonomy" id="499986"/>
    <lineage>
        <taxon>Eukaryota</taxon>
        <taxon>Viridiplantae</taxon>
        <taxon>Streptophyta</taxon>
        <taxon>Embryophyta</taxon>
        <taxon>Tracheophyta</taxon>
        <taxon>Spermatophyta</taxon>
        <taxon>Magnoliopsida</taxon>
        <taxon>eudicotyledons</taxon>
        <taxon>Gunneridae</taxon>
        <taxon>Pentapetalae</taxon>
        <taxon>rosids</taxon>
        <taxon>fabids</taxon>
        <taxon>Fabales</taxon>
        <taxon>Fabaceae</taxon>
        <taxon>Caesalpinioideae</taxon>
        <taxon>mimosoid clade</taxon>
        <taxon>Acacieae</taxon>
        <taxon>Acacia</taxon>
    </lineage>
</organism>
<feature type="region of interest" description="Disordered" evidence="4">
    <location>
        <begin position="38"/>
        <end position="57"/>
    </location>
</feature>
<dbReference type="PROSITE" id="PS50096">
    <property type="entry name" value="IQ"/>
    <property type="match status" value="2"/>
</dbReference>
<dbReference type="InterPro" id="IPR000048">
    <property type="entry name" value="IQ_motif_EF-hand-BS"/>
</dbReference>
<dbReference type="EMBL" id="JAWXYG010000006">
    <property type="protein sequence ID" value="KAK4269187.1"/>
    <property type="molecule type" value="Genomic_DNA"/>
</dbReference>
<keyword evidence="6" id="KW-1185">Reference proteome</keyword>
<evidence type="ECO:0000256" key="3">
    <source>
        <dbReference type="ARBA" id="ARBA00045534"/>
    </source>
</evidence>
<keyword evidence="1" id="KW-0112">Calmodulin-binding</keyword>
<feature type="region of interest" description="Disordered" evidence="4">
    <location>
        <begin position="1"/>
        <end position="31"/>
    </location>
</feature>
<gene>
    <name evidence="5" type="ORF">QN277_022377</name>
</gene>
<comment type="function">
    <text evidence="3">May be involved in cooperative interactions with calmodulins or calmodulin-like proteins. Recruits calmodulin proteins to microtubules, thus being a potential scaffold in cellular signaling and trafficking. May associate with nucleic acids and regulate gene expression at the transcriptional or post-transcriptional level.</text>
</comment>
<name>A0AAE1JET9_9FABA</name>
<protein>
    <submittedName>
        <fullName evidence="5">Uncharacterized protein</fullName>
    </submittedName>
</protein>
<reference evidence="5" key="1">
    <citation type="submission" date="2023-10" db="EMBL/GenBank/DDBJ databases">
        <title>Chromosome-level genome of the transformable northern wattle, Acacia crassicarpa.</title>
        <authorList>
            <person name="Massaro I."/>
            <person name="Sinha N.R."/>
            <person name="Poethig S."/>
            <person name="Leichty A.R."/>
        </authorList>
    </citation>
    <scope>NUCLEOTIDE SEQUENCE</scope>
    <source>
        <strain evidence="5">Acra3RX</strain>
        <tissue evidence="5">Leaf</tissue>
    </source>
</reference>
<evidence type="ECO:0000313" key="6">
    <source>
        <dbReference type="Proteomes" id="UP001293593"/>
    </source>
</evidence>
<comment type="similarity">
    <text evidence="2">Belongs to the IQD family.</text>
</comment>
<dbReference type="AlphaFoldDB" id="A0AAE1JET9"/>
<dbReference type="PANTHER" id="PTHR32295">
    <property type="entry name" value="IQ-DOMAIN 5-RELATED"/>
    <property type="match status" value="1"/>
</dbReference>
<sequence length="425" mass="47814">MGASGRWFKSLISHKRPSSNDPVGEKSKKKWRLWRSSSEGFGFGSSTKNMKKGRDVASERSDSSTFVVDDELASAMATVAIRAAPKDFMLIKQEWSAIRIQSVFRGFLARRALRALKAVVRLQAIFRGRKVRKQAAITLRCMHALVKVQARVRAMNVRMSPEGKAVQKLLDYYRRQAADPVKQAEEGWCNIPGTVDEVKAKIQMKQEAVIKRERAMSYSFSAQSRVAGSPKSRGRKIVNKSLLEQWMTVKPWESRLMEEEGTYYESPEITPLSMKTNDFVDEQIKARRNGMTTTIFNGSLITSQSTLTSLSSTSSSECCTFDDSPESSTSYSCTSISQSVPFSSNIILQEETRGRRTFNRPSYMNLTESTRSKQRACGYVMNMSGDCRSICSGSDPCANLWKGVCATPERLSYQKRNFGKQQRLA</sequence>
<comment type="caution">
    <text evidence="5">The sequence shown here is derived from an EMBL/GenBank/DDBJ whole genome shotgun (WGS) entry which is preliminary data.</text>
</comment>
<dbReference type="SUPFAM" id="SSF52540">
    <property type="entry name" value="P-loop containing nucleoside triphosphate hydrolases"/>
    <property type="match status" value="1"/>
</dbReference>
<dbReference type="Pfam" id="PF00612">
    <property type="entry name" value="IQ"/>
    <property type="match status" value="2"/>
</dbReference>
<evidence type="ECO:0000256" key="2">
    <source>
        <dbReference type="ARBA" id="ARBA00024341"/>
    </source>
</evidence>
<proteinExistence type="inferred from homology"/>
<dbReference type="Proteomes" id="UP001293593">
    <property type="component" value="Unassembled WGS sequence"/>
</dbReference>
<dbReference type="CDD" id="cd23767">
    <property type="entry name" value="IQCD"/>
    <property type="match status" value="1"/>
</dbReference>
<dbReference type="PANTHER" id="PTHR32295:SF126">
    <property type="entry name" value="PROTEIN IQ-DOMAIN 8"/>
    <property type="match status" value="1"/>
</dbReference>